<dbReference type="PROSITE" id="PS51635">
    <property type="entry name" value="PNPLA"/>
    <property type="match status" value="1"/>
</dbReference>
<dbReference type="GO" id="GO:0016042">
    <property type="term" value="P:lipid catabolic process"/>
    <property type="evidence" value="ECO:0007669"/>
    <property type="project" value="UniProtKB-UniRule"/>
</dbReference>
<keyword evidence="3 4" id="KW-0443">Lipid metabolism</keyword>
<evidence type="ECO:0000256" key="1">
    <source>
        <dbReference type="ARBA" id="ARBA00022801"/>
    </source>
</evidence>
<evidence type="ECO:0000256" key="3">
    <source>
        <dbReference type="ARBA" id="ARBA00023098"/>
    </source>
</evidence>
<dbReference type="GO" id="GO:0016787">
    <property type="term" value="F:hydrolase activity"/>
    <property type="evidence" value="ECO:0007669"/>
    <property type="project" value="UniProtKB-UniRule"/>
</dbReference>
<protein>
    <submittedName>
        <fullName evidence="6">NTE family protein</fullName>
    </submittedName>
</protein>
<dbReference type="Pfam" id="PF01734">
    <property type="entry name" value="Patatin"/>
    <property type="match status" value="1"/>
</dbReference>
<dbReference type="InterPro" id="IPR050301">
    <property type="entry name" value="NTE"/>
</dbReference>
<sequence length="404" mass="45720">MLGLALEGGGVKGAFHMGAVKAYFDEGYYFDGITGTSIGALNGAIIAQGDFEIGYQWWQRMDTSFLFDIDQIQIQKFLNRKIDKDVLSYMFSKIKDIFENRGLDTKKIRETLNNIVVEEKLRRSKIDFGLVTVSVSDLKPLELYKEDIPYGKLVDYLMASANFPAFKIEPIEGKFYIDGGFYDNCPINLLIRKGYKEVIAIRTLGIGLTRKLEDADVKVTNIIPSGDLGMVLNFDQNLIQTNLRMGYFDTMRVIRGLKGRNYYIEPVDNDSIFNSLLSVSEDAIYEMGRIMHLPQMEPKRLLFEQVLPALSRMLGFSATSTYQDILLGVLEHMAEGNGIEKYKIWSLLSFLEAIKSNNSNGVSTRSSIVSEIAKTTKLKLSLSNDVALKEISKIFLLELRLGWF</sequence>
<dbReference type="STRING" id="1121420.SAMN02746098_05340"/>
<feature type="domain" description="PNPLA" evidence="5">
    <location>
        <begin position="4"/>
        <end position="191"/>
    </location>
</feature>
<feature type="short sequence motif" description="DGA/G" evidence="4">
    <location>
        <begin position="178"/>
        <end position="180"/>
    </location>
</feature>
<dbReference type="PANTHER" id="PTHR14226">
    <property type="entry name" value="NEUROPATHY TARGET ESTERASE/SWISS CHEESE D.MELANOGASTER"/>
    <property type="match status" value="1"/>
</dbReference>
<feature type="short sequence motif" description="GXSXG" evidence="4">
    <location>
        <begin position="35"/>
        <end position="39"/>
    </location>
</feature>
<reference evidence="7" key="1">
    <citation type="submission" date="2016-11" db="EMBL/GenBank/DDBJ databases">
        <authorList>
            <person name="Varghese N."/>
            <person name="Submissions S."/>
        </authorList>
    </citation>
    <scope>NUCLEOTIDE SEQUENCE [LARGE SCALE GENOMIC DNA]</scope>
    <source>
        <strain evidence="7">DSM 15449</strain>
    </source>
</reference>
<gene>
    <name evidence="6" type="ORF">SAMN02746098_05340</name>
</gene>
<dbReference type="InterPro" id="IPR002641">
    <property type="entry name" value="PNPLA_dom"/>
</dbReference>
<feature type="short sequence motif" description="GXGXXG" evidence="4">
    <location>
        <begin position="8"/>
        <end position="13"/>
    </location>
</feature>
<dbReference type="EMBL" id="FQXJ01000047">
    <property type="protein sequence ID" value="SHJ20615.1"/>
    <property type="molecule type" value="Genomic_DNA"/>
</dbReference>
<dbReference type="InterPro" id="IPR016035">
    <property type="entry name" value="Acyl_Trfase/lysoPLipase"/>
</dbReference>
<dbReference type="OrthoDB" id="9770965at2"/>
<dbReference type="Gene3D" id="3.40.1090.10">
    <property type="entry name" value="Cytosolic phospholipase A2 catalytic domain"/>
    <property type="match status" value="1"/>
</dbReference>
<dbReference type="SUPFAM" id="SSF52151">
    <property type="entry name" value="FabD/lysophospholipase-like"/>
    <property type="match status" value="1"/>
</dbReference>
<evidence type="ECO:0000259" key="5">
    <source>
        <dbReference type="PROSITE" id="PS51635"/>
    </source>
</evidence>
<dbReference type="RefSeq" id="WP_073033601.1">
    <property type="nucleotide sequence ID" value="NZ_FQXJ01000047.1"/>
</dbReference>
<accession>A0A1M6HEJ5</accession>
<proteinExistence type="predicted"/>
<keyword evidence="2 4" id="KW-0442">Lipid degradation</keyword>
<evidence type="ECO:0000256" key="4">
    <source>
        <dbReference type="PROSITE-ProRule" id="PRU01161"/>
    </source>
</evidence>
<dbReference type="AlphaFoldDB" id="A0A1M6HEJ5"/>
<evidence type="ECO:0000256" key="2">
    <source>
        <dbReference type="ARBA" id="ARBA00022963"/>
    </source>
</evidence>
<organism evidence="6 7">
    <name type="scientific">Desulfosporosinus lacus DSM 15449</name>
    <dbReference type="NCBI Taxonomy" id="1121420"/>
    <lineage>
        <taxon>Bacteria</taxon>
        <taxon>Bacillati</taxon>
        <taxon>Bacillota</taxon>
        <taxon>Clostridia</taxon>
        <taxon>Eubacteriales</taxon>
        <taxon>Desulfitobacteriaceae</taxon>
        <taxon>Desulfosporosinus</taxon>
    </lineage>
</organism>
<keyword evidence="7" id="KW-1185">Reference proteome</keyword>
<keyword evidence="1 4" id="KW-0378">Hydrolase</keyword>
<dbReference type="Proteomes" id="UP000183954">
    <property type="component" value="Unassembled WGS sequence"/>
</dbReference>
<feature type="active site" description="Nucleophile" evidence="4">
    <location>
        <position position="37"/>
    </location>
</feature>
<feature type="active site" description="Proton acceptor" evidence="4">
    <location>
        <position position="178"/>
    </location>
</feature>
<dbReference type="PANTHER" id="PTHR14226:SF25">
    <property type="entry name" value="PHOSPHOESTERASE"/>
    <property type="match status" value="1"/>
</dbReference>
<name>A0A1M6HEJ5_9FIRM</name>
<evidence type="ECO:0000313" key="6">
    <source>
        <dbReference type="EMBL" id="SHJ20615.1"/>
    </source>
</evidence>
<evidence type="ECO:0000313" key="7">
    <source>
        <dbReference type="Proteomes" id="UP000183954"/>
    </source>
</evidence>
<dbReference type="CDD" id="cd07209">
    <property type="entry name" value="Pat_hypo_Ecoli_Z1214_like"/>
    <property type="match status" value="1"/>
</dbReference>